<name>A0A941IFB9_9BURK</name>
<organism evidence="10 11">
    <name type="scientific">Undibacterium fentianense</name>
    <dbReference type="NCBI Taxonomy" id="2828728"/>
    <lineage>
        <taxon>Bacteria</taxon>
        <taxon>Pseudomonadati</taxon>
        <taxon>Pseudomonadota</taxon>
        <taxon>Betaproteobacteria</taxon>
        <taxon>Burkholderiales</taxon>
        <taxon>Oxalobacteraceae</taxon>
        <taxon>Undibacterium</taxon>
    </lineage>
</organism>
<evidence type="ECO:0000313" key="10">
    <source>
        <dbReference type="EMBL" id="MBR7798885.1"/>
    </source>
</evidence>
<keyword evidence="7" id="KW-0238">DNA-binding</keyword>
<sequence length="421" mass="45955">MVLPPQLNLIRPSTTSDSWGRYYTEQNISDILIDSIGDLRPKVIVELGVGRGSISSSAVKKWGSARLVTVDTDYGTAPELIGLDSTQHAHFIHDALDDELASKIGLSFGSVDLGLCNPPYVRPKWRTGYGAILEEAGLSGALDSVRDAGADLLFIAQNLRLLKRSGKLGLILPDGLLTGEKFGRVRSTLLNQHLIKEVIQLPRRVFAGTDAQTHLLVLAKSGGATQEVILRNLSIEGVLSQPLKISADMATRRLDYSYHFSRKIASKSNKKNSDVLIEKLCINLTRGSFNSSQLNSLVVPIFHLSDFPNDNQGITPRVPKRFLRSPTSLSKLPSNVRIATDGDILIARIGRNLHNKICLVEGGGCVISDCVYSLKVLPKHREKVMSFFCSDIGRQALLTAAHGVGAKYLSRSDLMQITVPI</sequence>
<dbReference type="PRINTS" id="PR00507">
    <property type="entry name" value="N12N6MTFRASE"/>
</dbReference>
<dbReference type="Proteomes" id="UP000678545">
    <property type="component" value="Unassembled WGS sequence"/>
</dbReference>
<keyword evidence="3 10" id="KW-0489">Methyltransferase</keyword>
<comment type="caution">
    <text evidence="10">The sequence shown here is derived from an EMBL/GenBank/DDBJ whole genome shotgun (WGS) entry which is preliminary data.</text>
</comment>
<dbReference type="RefSeq" id="WP_212674009.1">
    <property type="nucleotide sequence ID" value="NZ_JAGSPJ010000001.1"/>
</dbReference>
<comment type="similarity">
    <text evidence="1">Belongs to the N(4)/N(6)-methyltransferase family.</text>
</comment>
<keyword evidence="6" id="KW-0680">Restriction system</keyword>
<keyword evidence="11" id="KW-1185">Reference proteome</keyword>
<dbReference type="InterPro" id="IPR051537">
    <property type="entry name" value="DNA_Adenine_Mtase"/>
</dbReference>
<dbReference type="Pfam" id="PF02384">
    <property type="entry name" value="N6_Mtase"/>
    <property type="match status" value="1"/>
</dbReference>
<accession>A0A941IFB9</accession>
<reference evidence="10" key="1">
    <citation type="submission" date="2021-04" db="EMBL/GenBank/DDBJ databases">
        <title>novel species isolated from subtropical streams in China.</title>
        <authorList>
            <person name="Lu H."/>
        </authorList>
    </citation>
    <scope>NUCLEOTIDE SEQUENCE</scope>
    <source>
        <strain evidence="10">FT137W</strain>
    </source>
</reference>
<dbReference type="AlphaFoldDB" id="A0A941IFB9"/>
<dbReference type="GO" id="GO:0008170">
    <property type="term" value="F:N-methyltransferase activity"/>
    <property type="evidence" value="ECO:0007669"/>
    <property type="project" value="InterPro"/>
</dbReference>
<evidence type="ECO:0000256" key="7">
    <source>
        <dbReference type="ARBA" id="ARBA00023125"/>
    </source>
</evidence>
<dbReference type="GO" id="GO:0003677">
    <property type="term" value="F:DNA binding"/>
    <property type="evidence" value="ECO:0007669"/>
    <property type="project" value="UniProtKB-KW"/>
</dbReference>
<dbReference type="PANTHER" id="PTHR42933">
    <property type="entry name" value="SLR6095 PROTEIN"/>
    <property type="match status" value="1"/>
</dbReference>
<dbReference type="GO" id="GO:0032259">
    <property type="term" value="P:methylation"/>
    <property type="evidence" value="ECO:0007669"/>
    <property type="project" value="UniProtKB-KW"/>
</dbReference>
<dbReference type="InterPro" id="IPR044946">
    <property type="entry name" value="Restrct_endonuc_typeI_TRD_sf"/>
</dbReference>
<dbReference type="PANTHER" id="PTHR42933:SF3">
    <property type="entry name" value="TYPE I RESTRICTION ENZYME MJAVIII METHYLASE SUBUNIT"/>
    <property type="match status" value="1"/>
</dbReference>
<evidence type="ECO:0000256" key="5">
    <source>
        <dbReference type="ARBA" id="ARBA00022691"/>
    </source>
</evidence>
<gene>
    <name evidence="10" type="ORF">KDM90_02535</name>
</gene>
<dbReference type="SUPFAM" id="SSF53335">
    <property type="entry name" value="S-adenosyl-L-methionine-dependent methyltransferases"/>
    <property type="match status" value="1"/>
</dbReference>
<evidence type="ECO:0000313" key="11">
    <source>
        <dbReference type="Proteomes" id="UP000678545"/>
    </source>
</evidence>
<dbReference type="InterPro" id="IPR029063">
    <property type="entry name" value="SAM-dependent_MTases_sf"/>
</dbReference>
<evidence type="ECO:0000259" key="9">
    <source>
        <dbReference type="Pfam" id="PF02384"/>
    </source>
</evidence>
<dbReference type="GO" id="GO:0009307">
    <property type="term" value="P:DNA restriction-modification system"/>
    <property type="evidence" value="ECO:0007669"/>
    <property type="project" value="UniProtKB-KW"/>
</dbReference>
<dbReference type="EMBL" id="JAGSPJ010000001">
    <property type="protein sequence ID" value="MBR7798885.1"/>
    <property type="molecule type" value="Genomic_DNA"/>
</dbReference>
<dbReference type="Gene3D" id="3.90.220.20">
    <property type="entry name" value="DNA methylase specificity domains"/>
    <property type="match status" value="1"/>
</dbReference>
<evidence type="ECO:0000256" key="2">
    <source>
        <dbReference type="ARBA" id="ARBA00011900"/>
    </source>
</evidence>
<dbReference type="InterPro" id="IPR003356">
    <property type="entry name" value="DNA_methylase_A-5"/>
</dbReference>
<comment type="catalytic activity">
    <reaction evidence="8">
        <text>a 2'-deoxyadenosine in DNA + S-adenosyl-L-methionine = an N(6)-methyl-2'-deoxyadenosine in DNA + S-adenosyl-L-homocysteine + H(+)</text>
        <dbReference type="Rhea" id="RHEA:15197"/>
        <dbReference type="Rhea" id="RHEA-COMP:12418"/>
        <dbReference type="Rhea" id="RHEA-COMP:12419"/>
        <dbReference type="ChEBI" id="CHEBI:15378"/>
        <dbReference type="ChEBI" id="CHEBI:57856"/>
        <dbReference type="ChEBI" id="CHEBI:59789"/>
        <dbReference type="ChEBI" id="CHEBI:90615"/>
        <dbReference type="ChEBI" id="CHEBI:90616"/>
        <dbReference type="EC" id="2.1.1.72"/>
    </reaction>
</comment>
<protein>
    <recommendedName>
        <fullName evidence="2">site-specific DNA-methyltransferase (adenine-specific)</fullName>
        <ecNumber evidence="2">2.1.1.72</ecNumber>
    </recommendedName>
</protein>
<evidence type="ECO:0000256" key="6">
    <source>
        <dbReference type="ARBA" id="ARBA00022747"/>
    </source>
</evidence>
<dbReference type="SUPFAM" id="SSF116734">
    <property type="entry name" value="DNA methylase specificity domain"/>
    <property type="match status" value="1"/>
</dbReference>
<dbReference type="Gene3D" id="3.40.50.150">
    <property type="entry name" value="Vaccinia Virus protein VP39"/>
    <property type="match status" value="1"/>
</dbReference>
<keyword evidence="4" id="KW-0808">Transferase</keyword>
<dbReference type="GO" id="GO:0009007">
    <property type="term" value="F:site-specific DNA-methyltransferase (adenine-specific) activity"/>
    <property type="evidence" value="ECO:0007669"/>
    <property type="project" value="UniProtKB-EC"/>
</dbReference>
<proteinExistence type="inferred from homology"/>
<evidence type="ECO:0000256" key="3">
    <source>
        <dbReference type="ARBA" id="ARBA00022603"/>
    </source>
</evidence>
<evidence type="ECO:0000256" key="8">
    <source>
        <dbReference type="ARBA" id="ARBA00047942"/>
    </source>
</evidence>
<evidence type="ECO:0000256" key="1">
    <source>
        <dbReference type="ARBA" id="ARBA00006594"/>
    </source>
</evidence>
<feature type="domain" description="DNA methylase adenine-specific" evidence="9">
    <location>
        <begin position="15"/>
        <end position="236"/>
    </location>
</feature>
<evidence type="ECO:0000256" key="4">
    <source>
        <dbReference type="ARBA" id="ARBA00022679"/>
    </source>
</evidence>
<dbReference type="EC" id="2.1.1.72" evidence="2"/>
<keyword evidence="5" id="KW-0949">S-adenosyl-L-methionine</keyword>